<comment type="caution">
    <text evidence="2">The sequence shown here is derived from an EMBL/GenBank/DDBJ whole genome shotgun (WGS) entry which is preliminary data.</text>
</comment>
<dbReference type="GO" id="GO:0016787">
    <property type="term" value="F:hydrolase activity"/>
    <property type="evidence" value="ECO:0007669"/>
    <property type="project" value="UniProtKB-KW"/>
</dbReference>
<dbReference type="Gene3D" id="1.10.3210.10">
    <property type="entry name" value="Hypothetical protein af1432"/>
    <property type="match status" value="1"/>
</dbReference>
<dbReference type="EC" id="3.1.4.-" evidence="2"/>
<accession>A0A644ZBU9</accession>
<sequence length="142" mass="15883">MDALELMATLHDLGKIGISGSILTKPGLLNDAEWTEIKKHPEVGYRIALTIPELQGIANYILSHHERWDGMGYPEGLKGEEIPYISRLISVVDAFDAMTEKRPYRTTISETEAAREIFRNAGTQFDPVIAEVFIAKVLELTL</sequence>
<dbReference type="CDD" id="cd00077">
    <property type="entry name" value="HDc"/>
    <property type="match status" value="1"/>
</dbReference>
<reference evidence="2" key="1">
    <citation type="submission" date="2019-08" db="EMBL/GenBank/DDBJ databases">
        <authorList>
            <person name="Kucharzyk K."/>
            <person name="Murdoch R.W."/>
            <person name="Higgins S."/>
            <person name="Loffler F."/>
        </authorList>
    </citation>
    <scope>NUCLEOTIDE SEQUENCE</scope>
</reference>
<dbReference type="EMBL" id="VSSQ01007262">
    <property type="protein sequence ID" value="MPM35364.1"/>
    <property type="molecule type" value="Genomic_DNA"/>
</dbReference>
<protein>
    <submittedName>
        <fullName evidence="2">Cyclic di-GMP phosphodiesterase</fullName>
        <ecNumber evidence="2">3.1.4.-</ecNumber>
    </submittedName>
</protein>
<evidence type="ECO:0000259" key="1">
    <source>
        <dbReference type="PROSITE" id="PS51832"/>
    </source>
</evidence>
<feature type="domain" description="HD-GYP" evidence="1">
    <location>
        <begin position="1"/>
        <end position="142"/>
    </location>
</feature>
<dbReference type="SUPFAM" id="SSF109604">
    <property type="entry name" value="HD-domain/PDEase-like"/>
    <property type="match status" value="1"/>
</dbReference>
<dbReference type="PROSITE" id="PS51832">
    <property type="entry name" value="HD_GYP"/>
    <property type="match status" value="1"/>
</dbReference>
<dbReference type="PANTHER" id="PTHR43155">
    <property type="entry name" value="CYCLIC DI-GMP PHOSPHODIESTERASE PA4108-RELATED"/>
    <property type="match status" value="1"/>
</dbReference>
<evidence type="ECO:0000313" key="2">
    <source>
        <dbReference type="EMBL" id="MPM35364.1"/>
    </source>
</evidence>
<keyword evidence="2" id="KW-0378">Hydrolase</keyword>
<proteinExistence type="predicted"/>
<dbReference type="AlphaFoldDB" id="A0A644ZBU9"/>
<gene>
    <name evidence="2" type="ORF">SDC9_81955</name>
</gene>
<dbReference type="InterPro" id="IPR003607">
    <property type="entry name" value="HD/PDEase_dom"/>
</dbReference>
<name>A0A644ZBU9_9ZZZZ</name>
<dbReference type="InterPro" id="IPR037522">
    <property type="entry name" value="HD_GYP_dom"/>
</dbReference>
<organism evidence="2">
    <name type="scientific">bioreactor metagenome</name>
    <dbReference type="NCBI Taxonomy" id="1076179"/>
    <lineage>
        <taxon>unclassified sequences</taxon>
        <taxon>metagenomes</taxon>
        <taxon>ecological metagenomes</taxon>
    </lineage>
</organism>
<dbReference type="PANTHER" id="PTHR43155:SF2">
    <property type="entry name" value="CYCLIC DI-GMP PHOSPHODIESTERASE PA4108"/>
    <property type="match status" value="1"/>
</dbReference>
<dbReference type="Pfam" id="PF13487">
    <property type="entry name" value="HD_5"/>
    <property type="match status" value="1"/>
</dbReference>